<dbReference type="PANTHER" id="PTHR31111:SF106">
    <property type="entry name" value="F-BOX ASSOCIATED UBIQUITINATION EFFECTOR FAMILY PROTEIN"/>
    <property type="match status" value="1"/>
</dbReference>
<dbReference type="AlphaFoldDB" id="A0A6D2JX51"/>
<dbReference type="InterPro" id="IPR001810">
    <property type="entry name" value="F-box_dom"/>
</dbReference>
<evidence type="ECO:0000313" key="2">
    <source>
        <dbReference type="EMBL" id="CAA7041990.1"/>
    </source>
</evidence>
<dbReference type="SMART" id="SM00256">
    <property type="entry name" value="FBOX"/>
    <property type="match status" value="1"/>
</dbReference>
<dbReference type="SUPFAM" id="SSF81383">
    <property type="entry name" value="F-box domain"/>
    <property type="match status" value="1"/>
</dbReference>
<proteinExistence type="predicted"/>
<sequence>MKRDGAKLANDTIRTFHYNTRSSSKLNGSRAISDTDRVETSDAIVDSTSPPASLRVTRRRKKISDDRRASSVVLPIDTIIEVFKRLPVKTLARFLCLSKLWASIIRSPNFKKLFLAVVAESSNRPGSLLFYFPYSEGNFLLSSLQTQDPGEASVATYHMPNPAYKRTTNLTSVHGLICYETACGSGLAVYNSSTRRSITLPKFEPGNFLIQHYLGYDPIDHVFKVLCITGPMTASKIQLEMAQSKLVAQVLTLGSETSWKMIEVSHTHFPYSSQICVNGVVYYVARAGAECKEVAYMSFDVRSEKFDLIERPSDSVVQGSTLFRYEGKLAIVSREVPADGSIAMWVLEDAVKHEWSKKVFVLPNSWRRLARGKRTSLHTFHRFVSVTDAGELILAPTILCVPRPIYYVLYCDPERNRVRKVEIGGITEHNLKLLRCKKRNFCSVIPIFSSQGESLMFL</sequence>
<dbReference type="PANTHER" id="PTHR31111">
    <property type="entry name" value="BNAA05G37150D PROTEIN-RELATED"/>
    <property type="match status" value="1"/>
</dbReference>
<evidence type="ECO:0000259" key="1">
    <source>
        <dbReference type="SMART" id="SM00256"/>
    </source>
</evidence>
<dbReference type="NCBIfam" id="TIGR01640">
    <property type="entry name" value="F_box_assoc_1"/>
    <property type="match status" value="1"/>
</dbReference>
<dbReference type="EMBL" id="CACVBM020001259">
    <property type="protein sequence ID" value="CAA7041990.1"/>
    <property type="molecule type" value="Genomic_DNA"/>
</dbReference>
<gene>
    <name evidence="2" type="ORF">MERR_LOCUS29225</name>
    <name evidence="3" type="ORF">MERR_LOCUS32074</name>
</gene>
<evidence type="ECO:0000313" key="3">
    <source>
        <dbReference type="EMBL" id="CAA7044839.1"/>
    </source>
</evidence>
<evidence type="ECO:0000313" key="4">
    <source>
        <dbReference type="Proteomes" id="UP000467841"/>
    </source>
</evidence>
<dbReference type="OrthoDB" id="1027976at2759"/>
<accession>A0A6D2JX51</accession>
<dbReference type="Pfam" id="PF08268">
    <property type="entry name" value="FBA_3"/>
    <property type="match status" value="1"/>
</dbReference>
<dbReference type="InterPro" id="IPR017451">
    <property type="entry name" value="F-box-assoc_interact_dom"/>
</dbReference>
<protein>
    <recommendedName>
        <fullName evidence="1">F-box domain-containing protein</fullName>
    </recommendedName>
</protein>
<dbReference type="InterPro" id="IPR036047">
    <property type="entry name" value="F-box-like_dom_sf"/>
</dbReference>
<dbReference type="Proteomes" id="UP000467841">
    <property type="component" value="Unassembled WGS sequence"/>
</dbReference>
<dbReference type="InterPro" id="IPR013187">
    <property type="entry name" value="F-box-assoc_dom_typ3"/>
</dbReference>
<feature type="domain" description="F-box" evidence="1">
    <location>
        <begin position="74"/>
        <end position="114"/>
    </location>
</feature>
<organism evidence="3 4">
    <name type="scientific">Microthlaspi erraticum</name>
    <dbReference type="NCBI Taxonomy" id="1685480"/>
    <lineage>
        <taxon>Eukaryota</taxon>
        <taxon>Viridiplantae</taxon>
        <taxon>Streptophyta</taxon>
        <taxon>Embryophyta</taxon>
        <taxon>Tracheophyta</taxon>
        <taxon>Spermatophyta</taxon>
        <taxon>Magnoliopsida</taxon>
        <taxon>eudicotyledons</taxon>
        <taxon>Gunneridae</taxon>
        <taxon>Pentapetalae</taxon>
        <taxon>rosids</taxon>
        <taxon>malvids</taxon>
        <taxon>Brassicales</taxon>
        <taxon>Brassicaceae</taxon>
        <taxon>Coluteocarpeae</taxon>
        <taxon>Microthlaspi</taxon>
    </lineage>
</organism>
<keyword evidence="4" id="KW-1185">Reference proteome</keyword>
<dbReference type="Pfam" id="PF00646">
    <property type="entry name" value="F-box"/>
    <property type="match status" value="1"/>
</dbReference>
<name>A0A6D2JX51_9BRAS</name>
<dbReference type="EMBL" id="CACVBM020001307">
    <property type="protein sequence ID" value="CAA7044839.1"/>
    <property type="molecule type" value="Genomic_DNA"/>
</dbReference>
<reference evidence="3 4" key="1">
    <citation type="submission" date="2020-01" db="EMBL/GenBank/DDBJ databases">
        <authorList>
            <person name="Mishra B."/>
        </authorList>
    </citation>
    <scope>NUCLEOTIDE SEQUENCE [LARGE SCALE GENOMIC DNA]</scope>
</reference>